<protein>
    <submittedName>
        <fullName evidence="2">M56 family metallopeptidase</fullName>
    </submittedName>
</protein>
<dbReference type="PANTHER" id="PTHR34978:SF3">
    <property type="entry name" value="SLR0241 PROTEIN"/>
    <property type="match status" value="1"/>
</dbReference>
<evidence type="ECO:0000313" key="2">
    <source>
        <dbReference type="EMBL" id="QEC64852.1"/>
    </source>
</evidence>
<dbReference type="PANTHER" id="PTHR34978">
    <property type="entry name" value="POSSIBLE SENSOR-TRANSDUCER PROTEIN BLAR"/>
    <property type="match status" value="1"/>
</dbReference>
<sequence length="587" mass="65327">MAIYLSVVLCLLLNLGIKIYKLIRLSRHQSASKLNDLTLVKTDDEKGAFSFFNYLFIGSGLASSETVVAHEMVHVRQKHSWDIVYFELISIINWFNPVAYLLQFSIKELHEYIADDAVAGSTVSIDSYTEFLVNNAYGLPGNQLTNNLFNKSLLKKRIMMLHQKRSGSPARLKYLLMLPLTAGCIAVSTLAFAKTYECVDIAPAKAATQGTDALDRSAGDNLKRLKVTQGTISAITDKVSIKEGKDKTGIYNVQNLTNADAARLLKNYNIKIEIVNSYDTGSYPEIKFPITVKPDDGNKIPVLSKGSIGFMIDPGNYTYKTLSDMASKFRQRGYKMDFVDHKSGNESLLQISLRKLDATPGAGTTTTFKIDELIRSGRIIFVGADDTKKLLYVNSPKITFPKPGTLKSLSKKPDTAVRQKINTTIKGKIDSIVGGNHARIKGQIKSQIDEQIQQPANKLPPPSVFFSGGRTLYTYLGRHLRYPTKYFDQKIVGNVIVEFTTGADRKISGVKIKNNAMPLFADEVNRQMNAYTDTVNRAPGTYFFIIQFNLINEKHTRTWLPSGEYLALTANKDCAGNVEIVGFVKDE</sequence>
<dbReference type="KEGG" id="mgin:FRZ54_20540"/>
<dbReference type="OrthoDB" id="649093at2"/>
<gene>
    <name evidence="2" type="ORF">FRZ54_20540</name>
</gene>
<dbReference type="InterPro" id="IPR008756">
    <property type="entry name" value="Peptidase_M56"/>
</dbReference>
<dbReference type="InterPro" id="IPR052173">
    <property type="entry name" value="Beta-lactam_resp_regulator"/>
</dbReference>
<dbReference type="CDD" id="cd07341">
    <property type="entry name" value="M56_BlaR1_MecR1_like"/>
    <property type="match status" value="1"/>
</dbReference>
<evidence type="ECO:0000259" key="1">
    <source>
        <dbReference type="Pfam" id="PF05569"/>
    </source>
</evidence>
<dbReference type="Proteomes" id="UP000321479">
    <property type="component" value="Chromosome"/>
</dbReference>
<name>A0A5B8V0S3_9SPHI</name>
<feature type="domain" description="Peptidase M56" evidence="1">
    <location>
        <begin position="65"/>
        <end position="161"/>
    </location>
</feature>
<accession>A0A5B8V0S3</accession>
<evidence type="ECO:0000313" key="3">
    <source>
        <dbReference type="Proteomes" id="UP000321479"/>
    </source>
</evidence>
<organism evidence="2 3">
    <name type="scientific">Mucilaginibacter ginsenosidivorans</name>
    <dbReference type="NCBI Taxonomy" id="398053"/>
    <lineage>
        <taxon>Bacteria</taxon>
        <taxon>Pseudomonadati</taxon>
        <taxon>Bacteroidota</taxon>
        <taxon>Sphingobacteriia</taxon>
        <taxon>Sphingobacteriales</taxon>
        <taxon>Sphingobacteriaceae</taxon>
        <taxon>Mucilaginibacter</taxon>
    </lineage>
</organism>
<dbReference type="EMBL" id="CP042436">
    <property type="protein sequence ID" value="QEC64852.1"/>
    <property type="molecule type" value="Genomic_DNA"/>
</dbReference>
<reference evidence="2 3" key="1">
    <citation type="journal article" date="2017" name="Curr. Microbiol.">
        <title>Mucilaginibacter ginsenosidivorans sp. nov., Isolated from Soil of Ginseng Field.</title>
        <authorList>
            <person name="Kim M.M."/>
            <person name="Siddiqi M.Z."/>
            <person name="Im W.T."/>
        </authorList>
    </citation>
    <scope>NUCLEOTIDE SEQUENCE [LARGE SCALE GENOMIC DNA]</scope>
    <source>
        <strain evidence="2 3">Gsoil 3017</strain>
    </source>
</reference>
<proteinExistence type="predicted"/>
<dbReference type="AlphaFoldDB" id="A0A5B8V0S3"/>
<keyword evidence="3" id="KW-1185">Reference proteome</keyword>
<dbReference type="Pfam" id="PF05569">
    <property type="entry name" value="Peptidase_M56"/>
    <property type="match status" value="1"/>
</dbReference>
<dbReference type="RefSeq" id="WP_147033685.1">
    <property type="nucleotide sequence ID" value="NZ_CP042436.1"/>
</dbReference>